<name>A0ABQ6RB68_9STAP</name>
<dbReference type="Proteomes" id="UP000295735">
    <property type="component" value="Unassembled WGS sequence"/>
</dbReference>
<comment type="caution">
    <text evidence="1">The sequence shown here is derived from an EMBL/GenBank/DDBJ whole genome shotgun (WGS) entry which is preliminary data.</text>
</comment>
<accession>A0ABQ6RB68</accession>
<keyword evidence="2" id="KW-1185">Reference proteome</keyword>
<protein>
    <submittedName>
        <fullName evidence="1">Uncharacterized protein</fullName>
    </submittedName>
</protein>
<evidence type="ECO:0000313" key="2">
    <source>
        <dbReference type="Proteomes" id="UP000295735"/>
    </source>
</evidence>
<evidence type="ECO:0000313" key="1">
    <source>
        <dbReference type="EMBL" id="KAA1042483.1"/>
    </source>
</evidence>
<reference evidence="1 2" key="1">
    <citation type="submission" date="2019-09" db="EMBL/GenBank/DDBJ databases">
        <authorList>
            <person name="Mazhar S."/>
            <person name="Altermann E."/>
            <person name="Hill C."/>
            <person name="Mcauliffe O."/>
        </authorList>
    </citation>
    <scope>NUCLEOTIDE SEQUENCE [LARGE SCALE GENOMIC DNA]</scope>
    <source>
        <strain evidence="1 2">ATCC 51831</strain>
    </source>
</reference>
<proteinExistence type="predicted"/>
<dbReference type="EMBL" id="SCWC02000001">
    <property type="protein sequence ID" value="KAA1042483.1"/>
    <property type="molecule type" value="Genomic_DNA"/>
</dbReference>
<gene>
    <name evidence="1" type="ORF">ERX35_000965</name>
</gene>
<organism evidence="1 2">
    <name type="scientific">Macrococcus equipercicus</name>
    <dbReference type="NCBI Taxonomy" id="69967"/>
    <lineage>
        <taxon>Bacteria</taxon>
        <taxon>Bacillati</taxon>
        <taxon>Bacillota</taxon>
        <taxon>Bacilli</taxon>
        <taxon>Bacillales</taxon>
        <taxon>Staphylococcaceae</taxon>
        <taxon>Macrococcus</taxon>
    </lineage>
</organism>
<dbReference type="RefSeq" id="WP_149458034.1">
    <property type="nucleotide sequence ID" value="NZ_SCWC02000001.1"/>
</dbReference>
<sequence>MNRKKTILNNIKNGITRLPVNNAERTGDYTDKIIKEINKAVDNGQYLTSNEKKMVNDLTRRVVNEFTHKGTYHKQVKNMSTFNDYSNKNSVINAAVLKVIDSTIDNLENGGE</sequence>